<dbReference type="PROSITE" id="PS50110">
    <property type="entry name" value="RESPONSE_REGULATORY"/>
    <property type="match status" value="1"/>
</dbReference>
<sequence length="265" mass="29654">MATRTEPICALVADDEAPARRRIADLLARDRSIGKVVLAENGVDALTKIREAAPDIVFLDVQMPGLDGLGVADAMGGKMPLTVFVTAYDRFAIHAFERDAVDYLLKPFSDRRYEQMMCRVKERLADLRSRGEEGGSTIGPELLKLIEKRSTPGGIWEWIAIKSRDTTRLLMTDDIDWVEAAGVYVSIHAKGEEFLYRAGLTAVASRLDPFRFVRIHRTSIVNVKSIALLERRSHGEFDVILHCGKRLPMSRTYRDTVEAVLGQPL</sequence>
<proteinExistence type="predicted"/>
<feature type="modified residue" description="4-aspartylphosphate" evidence="1">
    <location>
        <position position="60"/>
    </location>
</feature>
<keyword evidence="5" id="KW-1185">Reference proteome</keyword>
<dbReference type="InterPro" id="IPR046947">
    <property type="entry name" value="LytR-like"/>
</dbReference>
<accession>A0ABW3H8J3</accession>
<dbReference type="SMART" id="SM00448">
    <property type="entry name" value="REC"/>
    <property type="match status" value="1"/>
</dbReference>
<dbReference type="EMBL" id="JBHTJG010000004">
    <property type="protein sequence ID" value="MFD0946740.1"/>
    <property type="molecule type" value="Genomic_DNA"/>
</dbReference>
<evidence type="ECO:0000313" key="5">
    <source>
        <dbReference type="Proteomes" id="UP001596977"/>
    </source>
</evidence>
<evidence type="ECO:0000259" key="2">
    <source>
        <dbReference type="PROSITE" id="PS50110"/>
    </source>
</evidence>
<dbReference type="PANTHER" id="PTHR37299">
    <property type="entry name" value="TRANSCRIPTIONAL REGULATOR-RELATED"/>
    <property type="match status" value="1"/>
</dbReference>
<comment type="caution">
    <text evidence="4">The sequence shown here is derived from an EMBL/GenBank/DDBJ whole genome shotgun (WGS) entry which is preliminary data.</text>
</comment>
<evidence type="ECO:0000259" key="3">
    <source>
        <dbReference type="PROSITE" id="PS50930"/>
    </source>
</evidence>
<dbReference type="Pfam" id="PF04397">
    <property type="entry name" value="LytTR"/>
    <property type="match status" value="1"/>
</dbReference>
<dbReference type="InterPro" id="IPR001789">
    <property type="entry name" value="Sig_transdc_resp-reg_receiver"/>
</dbReference>
<gene>
    <name evidence="4" type="ORF">ACFQ1E_10365</name>
</gene>
<evidence type="ECO:0000256" key="1">
    <source>
        <dbReference type="PROSITE-ProRule" id="PRU00169"/>
    </source>
</evidence>
<organism evidence="4 5">
    <name type="scientific">Sphingomonas canadensis</name>
    <dbReference type="NCBI Taxonomy" id="1219257"/>
    <lineage>
        <taxon>Bacteria</taxon>
        <taxon>Pseudomonadati</taxon>
        <taxon>Pseudomonadota</taxon>
        <taxon>Alphaproteobacteria</taxon>
        <taxon>Sphingomonadales</taxon>
        <taxon>Sphingomonadaceae</taxon>
        <taxon>Sphingomonas</taxon>
    </lineage>
</organism>
<reference evidence="5" key="1">
    <citation type="journal article" date="2019" name="Int. J. Syst. Evol. Microbiol.">
        <title>The Global Catalogue of Microorganisms (GCM) 10K type strain sequencing project: providing services to taxonomists for standard genome sequencing and annotation.</title>
        <authorList>
            <consortium name="The Broad Institute Genomics Platform"/>
            <consortium name="The Broad Institute Genome Sequencing Center for Infectious Disease"/>
            <person name="Wu L."/>
            <person name="Ma J."/>
        </authorList>
    </citation>
    <scope>NUCLEOTIDE SEQUENCE [LARGE SCALE GENOMIC DNA]</scope>
    <source>
        <strain evidence="5">CCUG 62982</strain>
    </source>
</reference>
<dbReference type="Gene3D" id="2.40.50.1020">
    <property type="entry name" value="LytTr DNA-binding domain"/>
    <property type="match status" value="1"/>
</dbReference>
<keyword evidence="1" id="KW-0597">Phosphoprotein</keyword>
<dbReference type="Gene3D" id="3.40.50.2300">
    <property type="match status" value="1"/>
</dbReference>
<dbReference type="InterPro" id="IPR007492">
    <property type="entry name" value="LytTR_DNA-bd_dom"/>
</dbReference>
<feature type="domain" description="Response regulatory" evidence="2">
    <location>
        <begin position="9"/>
        <end position="121"/>
    </location>
</feature>
<dbReference type="PANTHER" id="PTHR37299:SF1">
    <property type="entry name" value="STAGE 0 SPORULATION PROTEIN A HOMOLOG"/>
    <property type="match status" value="1"/>
</dbReference>
<dbReference type="SUPFAM" id="SSF52172">
    <property type="entry name" value="CheY-like"/>
    <property type="match status" value="1"/>
</dbReference>
<dbReference type="RefSeq" id="WP_264944169.1">
    <property type="nucleotide sequence ID" value="NZ_JAPDRA010000004.1"/>
</dbReference>
<dbReference type="InterPro" id="IPR011006">
    <property type="entry name" value="CheY-like_superfamily"/>
</dbReference>
<dbReference type="PROSITE" id="PS50930">
    <property type="entry name" value="HTH_LYTTR"/>
    <property type="match status" value="1"/>
</dbReference>
<dbReference type="SMART" id="SM00850">
    <property type="entry name" value="LytTR"/>
    <property type="match status" value="1"/>
</dbReference>
<protein>
    <submittedName>
        <fullName evidence="4">LytR/AlgR family response regulator transcription factor</fullName>
    </submittedName>
</protein>
<dbReference type="Pfam" id="PF00072">
    <property type="entry name" value="Response_reg"/>
    <property type="match status" value="1"/>
</dbReference>
<dbReference type="Proteomes" id="UP001596977">
    <property type="component" value="Unassembled WGS sequence"/>
</dbReference>
<feature type="domain" description="HTH LytTR-type" evidence="3">
    <location>
        <begin position="159"/>
        <end position="263"/>
    </location>
</feature>
<evidence type="ECO:0000313" key="4">
    <source>
        <dbReference type="EMBL" id="MFD0946740.1"/>
    </source>
</evidence>
<name>A0ABW3H8J3_9SPHN</name>